<gene>
    <name evidence="8" type="ORF">SLOPH_2016</name>
</gene>
<proteinExistence type="predicted"/>
<keyword evidence="6 7" id="KW-0472">Membrane</keyword>
<evidence type="ECO:0000256" key="2">
    <source>
        <dbReference type="ARBA" id="ARBA00022448"/>
    </source>
</evidence>
<reference evidence="9" key="1">
    <citation type="journal article" date="2013" name="PLoS Genet.">
        <title>The genome of Spraguea lophii and the basis of host-microsporidian interactions.</title>
        <authorList>
            <person name="Campbell S.E."/>
            <person name="Williams T.A."/>
            <person name="Yousuf A."/>
            <person name="Soanes D.M."/>
            <person name="Paszkiewicz K.H."/>
            <person name="Williams B.A.P."/>
        </authorList>
    </citation>
    <scope>NUCLEOTIDE SEQUENCE [LARGE SCALE GENOMIC DNA]</scope>
    <source>
        <strain evidence="9">42_110</strain>
    </source>
</reference>
<feature type="transmembrane region" description="Helical" evidence="7">
    <location>
        <begin position="7"/>
        <end position="25"/>
    </location>
</feature>
<keyword evidence="2" id="KW-0813">Transport</keyword>
<feature type="transmembrane region" description="Helical" evidence="7">
    <location>
        <begin position="277"/>
        <end position="295"/>
    </location>
</feature>
<dbReference type="HOGENOM" id="CLU_036019_0_0_1"/>
<keyword evidence="9" id="KW-1185">Reference proteome</keyword>
<evidence type="ECO:0000256" key="5">
    <source>
        <dbReference type="ARBA" id="ARBA00022989"/>
    </source>
</evidence>
<dbReference type="OMA" id="KIMTQHY"/>
<feature type="transmembrane region" description="Helical" evidence="7">
    <location>
        <begin position="247"/>
        <end position="271"/>
    </location>
</feature>
<feature type="transmembrane region" description="Helical" evidence="7">
    <location>
        <begin position="70"/>
        <end position="90"/>
    </location>
</feature>
<evidence type="ECO:0000313" key="8">
    <source>
        <dbReference type="EMBL" id="EPR77907.1"/>
    </source>
</evidence>
<name>S7W854_SPRLO</name>
<evidence type="ECO:0000256" key="6">
    <source>
        <dbReference type="ARBA" id="ARBA00023136"/>
    </source>
</evidence>
<dbReference type="VEuPathDB" id="MicrosporidiaDB:SLOPH_2016"/>
<dbReference type="InParanoid" id="S7W854"/>
<keyword evidence="4 7" id="KW-0812">Transmembrane</keyword>
<dbReference type="EMBL" id="ATCN01001152">
    <property type="protein sequence ID" value="EPR77907.1"/>
    <property type="molecule type" value="Genomic_DNA"/>
</dbReference>
<dbReference type="GO" id="GO:0005789">
    <property type="term" value="C:endoplasmic reticulum membrane"/>
    <property type="evidence" value="ECO:0007669"/>
    <property type="project" value="TreeGrafter"/>
</dbReference>
<accession>S7W854</accession>
<keyword evidence="5 7" id="KW-1133">Transmembrane helix</keyword>
<feature type="transmembrane region" description="Helical" evidence="7">
    <location>
        <begin position="37"/>
        <end position="58"/>
    </location>
</feature>
<evidence type="ECO:0000313" key="9">
    <source>
        <dbReference type="Proteomes" id="UP000014978"/>
    </source>
</evidence>
<protein>
    <submittedName>
        <fullName evidence="8">UAA transporter family protein</fullName>
    </submittedName>
</protein>
<keyword evidence="3" id="KW-0762">Sugar transport</keyword>
<dbReference type="PANTHER" id="PTHR10778">
    <property type="entry name" value="SOLUTE CARRIER FAMILY 35 MEMBER B"/>
    <property type="match status" value="1"/>
</dbReference>
<dbReference type="AlphaFoldDB" id="S7W854"/>
<comment type="subcellular location">
    <subcellularLocation>
        <location evidence="1">Membrane</location>
        <topology evidence="1">Multi-pass membrane protein</topology>
    </subcellularLocation>
</comment>
<evidence type="ECO:0000256" key="4">
    <source>
        <dbReference type="ARBA" id="ARBA00022692"/>
    </source>
</evidence>
<dbReference type="GO" id="GO:0022857">
    <property type="term" value="F:transmembrane transporter activity"/>
    <property type="evidence" value="ECO:0007669"/>
    <property type="project" value="TreeGrafter"/>
</dbReference>
<feature type="transmembrane region" description="Helical" evidence="7">
    <location>
        <begin position="184"/>
        <end position="204"/>
    </location>
</feature>
<dbReference type="GO" id="GO:0000139">
    <property type="term" value="C:Golgi membrane"/>
    <property type="evidence" value="ECO:0007669"/>
    <property type="project" value="TreeGrafter"/>
</dbReference>
<organism evidence="8 9">
    <name type="scientific">Spraguea lophii (strain 42_110)</name>
    <name type="common">Microsporidian parasite</name>
    <dbReference type="NCBI Taxonomy" id="1358809"/>
    <lineage>
        <taxon>Eukaryota</taxon>
        <taxon>Fungi</taxon>
        <taxon>Fungi incertae sedis</taxon>
        <taxon>Microsporidia</taxon>
        <taxon>Spragueidae</taxon>
        <taxon>Spraguea</taxon>
    </lineage>
</organism>
<dbReference type="Proteomes" id="UP000014978">
    <property type="component" value="Unassembled WGS sequence"/>
</dbReference>
<dbReference type="OrthoDB" id="1601at2759"/>
<dbReference type="STRING" id="1358809.S7W854"/>
<dbReference type="Pfam" id="PF08449">
    <property type="entry name" value="UAA"/>
    <property type="match status" value="1"/>
</dbReference>
<feature type="transmembrane region" description="Helical" evidence="7">
    <location>
        <begin position="210"/>
        <end position="235"/>
    </location>
</feature>
<evidence type="ECO:0000256" key="3">
    <source>
        <dbReference type="ARBA" id="ARBA00022597"/>
    </source>
</evidence>
<dbReference type="FunCoup" id="S7W854">
    <property type="interactions" value="124"/>
</dbReference>
<evidence type="ECO:0000256" key="7">
    <source>
        <dbReference type="SAM" id="Phobius"/>
    </source>
</evidence>
<dbReference type="InterPro" id="IPR013657">
    <property type="entry name" value="SCL35B1-4/HUT1"/>
</dbReference>
<feature type="transmembrane region" description="Helical" evidence="7">
    <location>
        <begin position="124"/>
        <end position="141"/>
    </location>
</feature>
<feature type="transmembrane region" description="Helical" evidence="7">
    <location>
        <begin position="153"/>
        <end position="172"/>
    </location>
</feature>
<comment type="caution">
    <text evidence="8">The sequence shown here is derived from an EMBL/GenBank/DDBJ whole genome shotgun (WGS) entry which is preliminary data.</text>
</comment>
<sequence>MIKKISHFIMIYICFILWGILQERIFTFSSDKFDRTLFILVFQSLCGLIISGICSIIYNISFAFNSKRIFFSYGLISMLKIVSFKCSIMSLDFVSYPTLLISKSSKLIPTLLMNFIIYKRVISIQRIIMSIVITFGLILFVLNDGKNGNVNSITGILLIILGLCMDGSVISFQENIFRKENVEYLHMMFYSNLFTLILSLFIFMPKIYSLLSSFLMLIHSKIFLLLIVYSILNGIGQTAIYSMLKTYGSVTVTTITVTRKMFTILISLLYINKGIKNIQWLGVFIVLIPLFYEIFNTTKIKK</sequence>
<evidence type="ECO:0000256" key="1">
    <source>
        <dbReference type="ARBA" id="ARBA00004141"/>
    </source>
</evidence>